<reference evidence="1" key="1">
    <citation type="submission" date="2018-05" db="EMBL/GenBank/DDBJ databases">
        <title>Complete Genome Sequences of Extremely Thermoacidophilic, Metal-Mobilizing Type-Strain Members of the Archaeal Family Sulfolobaceae: Acidianus brierleyi DSM-1651T, Acidianus sulfidivorans DSM-18786T, Metallosphaera hakonensis DSM-7519T, and Metallosphaera prunae DSM-10039T.</title>
        <authorList>
            <person name="Counts J.A."/>
            <person name="Kelly R.M."/>
        </authorList>
    </citation>
    <scope>NUCLEOTIDE SEQUENCE [LARGE SCALE GENOMIC DNA]</scope>
    <source>
        <strain evidence="1">HO1-1</strain>
    </source>
</reference>
<evidence type="ECO:0000313" key="2">
    <source>
        <dbReference type="Proteomes" id="UP000247586"/>
    </source>
</evidence>
<organism evidence="1 2">
    <name type="scientific">Metallosphaera hakonensis JCM 8857 = DSM 7519</name>
    <dbReference type="NCBI Taxonomy" id="1293036"/>
    <lineage>
        <taxon>Archaea</taxon>
        <taxon>Thermoproteota</taxon>
        <taxon>Thermoprotei</taxon>
        <taxon>Sulfolobales</taxon>
        <taxon>Sulfolobaceae</taxon>
        <taxon>Metallosphaera</taxon>
    </lineage>
</organism>
<dbReference type="KEGG" id="mhk:DFR87_12815"/>
<dbReference type="PANTHER" id="PTHR38753:SF1">
    <property type="entry name" value="SLR1441 PROTEIN"/>
    <property type="match status" value="1"/>
</dbReference>
<name>A0A2U9IWJ2_9CREN</name>
<proteinExistence type="predicted"/>
<dbReference type="EMBL" id="CP029287">
    <property type="protein sequence ID" value="AWS00409.1"/>
    <property type="molecule type" value="Genomic_DNA"/>
</dbReference>
<evidence type="ECO:0000313" key="1">
    <source>
        <dbReference type="EMBL" id="AWS00409.1"/>
    </source>
</evidence>
<gene>
    <name evidence="1" type="ORF">DFR87_12815</name>
</gene>
<dbReference type="Proteomes" id="UP000247586">
    <property type="component" value="Chromosome"/>
</dbReference>
<keyword evidence="2" id="KW-1185">Reference proteome</keyword>
<dbReference type="PANTHER" id="PTHR38753">
    <property type="entry name" value="SLR1441 PROTEIN"/>
    <property type="match status" value="1"/>
</dbReference>
<dbReference type="AlphaFoldDB" id="A0A2U9IWJ2"/>
<evidence type="ECO:0008006" key="3">
    <source>
        <dbReference type="Google" id="ProtNLM"/>
    </source>
</evidence>
<dbReference type="SUPFAM" id="SSF52980">
    <property type="entry name" value="Restriction endonuclease-like"/>
    <property type="match status" value="1"/>
</dbReference>
<accession>A0A2U9IWJ2</accession>
<sequence length="141" mass="16108">MGSMAEEWETDYEEVRLFFKEVLEAERIDLSSMNTFTFKDKEGKFGLKGVTYKINILTAHGKVYLIELKSFANADDVDWFFFKTSVIAKALGFSEPIRMFMAVTATDEALERAKEYGIKMLAADVIEKPKPRRSGGRKLQS</sequence>
<protein>
    <recommendedName>
        <fullName evidence="3">Endonuclease</fullName>
    </recommendedName>
</protein>
<dbReference type="InterPro" id="IPR011335">
    <property type="entry name" value="Restrct_endonuc-II-like"/>
</dbReference>